<evidence type="ECO:0000256" key="3">
    <source>
        <dbReference type="ARBA" id="ARBA00022553"/>
    </source>
</evidence>
<dbReference type="SUPFAM" id="SSF47336">
    <property type="entry name" value="ACP-like"/>
    <property type="match status" value="3"/>
</dbReference>
<dbReference type="Gene3D" id="3.40.50.720">
    <property type="entry name" value="NAD(P)-binding Rossmann-like Domain"/>
    <property type="match status" value="1"/>
</dbReference>
<dbReference type="InterPro" id="IPR001242">
    <property type="entry name" value="Condensation_dom"/>
</dbReference>
<dbReference type="GO" id="GO:0031177">
    <property type="term" value="F:phosphopantetheine binding"/>
    <property type="evidence" value="ECO:0007669"/>
    <property type="project" value="InterPro"/>
</dbReference>
<dbReference type="FunFam" id="3.30.300.30:FF:000010">
    <property type="entry name" value="Enterobactin synthetase component F"/>
    <property type="match status" value="1"/>
</dbReference>
<keyword evidence="4" id="KW-0808">Transferase</keyword>
<dbReference type="SUPFAM" id="SSF52151">
    <property type="entry name" value="FabD/lysophospholipase-like"/>
    <property type="match status" value="1"/>
</dbReference>
<dbReference type="SMART" id="SM00827">
    <property type="entry name" value="PKS_AT"/>
    <property type="match status" value="1"/>
</dbReference>
<dbReference type="PROSITE" id="PS00012">
    <property type="entry name" value="PHOSPHOPANTETHEINE"/>
    <property type="match status" value="1"/>
</dbReference>
<evidence type="ECO:0000256" key="8">
    <source>
        <dbReference type="ARBA" id="ARBA00029443"/>
    </source>
</evidence>
<dbReference type="SUPFAM" id="SSF53901">
    <property type="entry name" value="Thiolase-like"/>
    <property type="match status" value="1"/>
</dbReference>
<dbReference type="SUPFAM" id="SSF56801">
    <property type="entry name" value="Acetyl-CoA synthetase-like"/>
    <property type="match status" value="1"/>
</dbReference>
<dbReference type="Gene3D" id="3.30.70.250">
    <property type="entry name" value="Malonyl-CoA ACP transacylase, ACP-binding"/>
    <property type="match status" value="1"/>
</dbReference>
<dbReference type="Pfam" id="PF00109">
    <property type="entry name" value="ketoacyl-synt"/>
    <property type="match status" value="1"/>
</dbReference>
<dbReference type="SUPFAM" id="SSF51735">
    <property type="entry name" value="NAD(P)-binding Rossmann-fold domains"/>
    <property type="match status" value="2"/>
</dbReference>
<dbReference type="Proteomes" id="UP000192917">
    <property type="component" value="Unassembled WGS sequence"/>
</dbReference>
<dbReference type="GO" id="GO:0009366">
    <property type="term" value="C:enterobactin synthetase complex"/>
    <property type="evidence" value="ECO:0007669"/>
    <property type="project" value="TreeGrafter"/>
</dbReference>
<dbReference type="InterPro" id="IPR006162">
    <property type="entry name" value="Ppantetheine_attach_site"/>
</dbReference>
<evidence type="ECO:0000256" key="2">
    <source>
        <dbReference type="ARBA" id="ARBA00022450"/>
    </source>
</evidence>
<gene>
    <name evidence="13" type="ORF">SAMN05428998_103172</name>
</gene>
<dbReference type="Gene3D" id="3.40.366.10">
    <property type="entry name" value="Malonyl-Coenzyme A Acyl Carrier Protein, domain 2"/>
    <property type="match status" value="1"/>
</dbReference>
<dbReference type="SUPFAM" id="SSF55048">
    <property type="entry name" value="Probable ACP-binding domain of malonyl-CoA ACP transacylase"/>
    <property type="match status" value="1"/>
</dbReference>
<evidence type="ECO:0000259" key="11">
    <source>
        <dbReference type="PROSITE" id="PS50075"/>
    </source>
</evidence>
<dbReference type="Pfam" id="PF00501">
    <property type="entry name" value="AMP-binding"/>
    <property type="match status" value="1"/>
</dbReference>
<dbReference type="InterPro" id="IPR002347">
    <property type="entry name" value="SDR_fam"/>
</dbReference>
<dbReference type="FunFam" id="3.40.50.12780:FF:000012">
    <property type="entry name" value="Non-ribosomal peptide synthetase"/>
    <property type="match status" value="1"/>
</dbReference>
<feature type="region of interest" description="Disordered" evidence="10">
    <location>
        <begin position="440"/>
        <end position="467"/>
    </location>
</feature>
<dbReference type="InterPro" id="IPR025110">
    <property type="entry name" value="AMP-bd_C"/>
</dbReference>
<dbReference type="InterPro" id="IPR001227">
    <property type="entry name" value="Ac_transferase_dom_sf"/>
</dbReference>
<protein>
    <submittedName>
        <fullName evidence="13">Amino acid adenylation domain-containing protein</fullName>
    </submittedName>
</protein>
<sequence length="3055" mass="320908">MSDQVYVFPASPAQRRLWFLDQLQGPSPAYSVIQALEVRGALDRAALSAAFRALVARHEILRTALVAVDGEPLQAIEPELDFVPAFETLEEQPAAGREAAARRRLSEVLARPFDLAQAPLMRVLLLRLEPERHLLGIALHHAVCDGQSLAVLVEELAHLYRRACGAPLAELPEPPIQYADYAAWLEDSRDAAGAADSLAFWTERLRDAPPLGLPLDHPAPALLPPDGARHDFVLPAELAGKLEAFARERGATPFMLWLALWAATLGRTAGQADFCLGVPVAGRGRPELERLIGLFANTLALRLDLSGAPALGGLLERLRATVLEGFARQDTPFETLVETLKVPRAGGRSPLFQSLFALHEDPLAAIALPGLELRPLDLPQVGAKVELTLELTRRADGGLDGRLEYSSVLFEAATARRLAEALRRTAEDWLADPTLPLHVGAQRPATGAGAGEGQGTPSLPPAGPATPLEETLAGLWRELLGVEAVGRADGFFDLGGHSLLACRLVARLRQRVPVELPVAAVFEAPSLAGMAGRVQQLLDAETSGAGPAEAAIEPAPAETTHPLSPAQTRLWFLQQLESQSPAYALLGALEIEGSLDVELLRRVLQALEQRHASLRARFRLLDGEPVQVTGPPRGLALPVVDLEPLPGFAREEEVRRIGRAEARQPLDLAEGPPIRLRLLRHSARRHVLLVTLHHIVADGWSLELLLGETAALYRAFAEELDSPLPPLGLQYGDYAAWQRRALDPGRVESLLGFWRERLAGLPPLELPTDRPRPPVQTAEGARHDFRLEPALSAGVARLAAETGTTRFQVLLAVFAALLARYSGQEDFAVGVPASGRERPETQELVGCFVNTLVLRFDLSDAPGFRELVARVRGVALEAQAHQDLPFERLVEGLALERDLSRNALFQVLFSYQAASAPPPEIPGLALRPLEIDPGVAQFDLALYLDERDGGLAGGFVYRTDLYDSGSIVRLEGHFRRLLEAALAEPGTPFDRLPLLTAEERQRLADWNDTRVDYELPPRLIDLIDAQVARSPQAVAAVSGDERLSYGELAARANRLAGALAAAGAGPGRPVGVCLERSLSLIVALTAILRTGAPFLPLDPEQPAARLGQILEDAGPSLVVTTPALAGSLPEGLPWLDVAAEGEPLEGPPAVGADDPAYLLFTSGSTGRPKGALNSQRGILNRLAWMQQYYPIGPRDRVLQKTPYGFDVSVWEFFWPLIAGARLVFARPGGHRDPDYLAGAVARHGITVLHFVPSMLEAFLPAADPVACASLRRVFLSGEALSAELERRFFARGLTASLHNLYGPTEAAIDVSTWDCLPPGGRRTPPIGYAAPNCRLHILDAHGQPVPVGVPGELFLGGVQVGLGYLGRPELTAERFLPDPFAGEAGEGARLYRTGDRARRLADGAVEFLGRLDFQVKLRGQRIELGEIEAVLLEHRGVRSAVATLWGDEPARQRLVAYVVPAADEGASKELLRRHLEERLPGYMVPDALVLLEALPLNASGKLDRRRLPPPERPARAGAERPLRESERTIAEAWCALLGLESVAADANFFEAGGTSLLLVQVHARLKARWPEVSLVELFRFPTVESLAAHLSPSASAPARAERPAPRRAAAAGEGIAIVAMACRFPGADDVEAFWRLLTEGREAIERLDEEELRAAGVPEALLADPRYVRAAAAPAGIDLFDAGFFGYSPAEAAELDPQGRLFLECAWQALERAGIDPSRPGGPVGVFAGAGLSGYALSRLAGQGGSGLSGWAALQGDPAGAFHTLAANDKDYLASRVAYKLGLTGPAVGVQTACSTSLVAVHLACRSLAAGECRTALAGGASISVPSRAGYLFQEGGVASADGHCRAFDAEAGGTVPAGGVGVVVLKRLADALADGDPIHAVIRGTAINNDGNARVGFTAPGVEGQAGVIAAAQEAAGVAPADIGYVEAHGTATPLGDLIEIGGLTRAFGRLGPQRTPAAGSVALGSAKTNIGHLDAAAGVAGLIKAALAVEQGLLPASLNFRRPNERLDLEQSPFFVNGELRAWTGQGRRRAGVSSFGIGGTNAHAVVEQAPERAPGAPARRWQLLPLSAVSAEALAGAGESLAGWLDARPGAELAGVAYTLQAGRRGFAERRFVVASAAGQAGAALRAPAAAGSAGRLAATSAPPVVLLFPGQGSQYPGMGAGLGEELPVWRETVERCLAALPEALALDLRQLVLEPAGGDGRKALLLRRTELAQPALFVVEVALARQLQAWGLRPAALLGHSLGELAAATVAGVFRLEEALGLVVLRGRLMQAQPPGAMLAVEAEAGELAPLLGGGLAVAALNAPAQTVVGGPAPEVEALAARLAEQGIASQALHTSHAFHGPSMAAVMAPFAEAVAAVERRAPELPVLSNLTGDWLTEEQALDPDYWARQLREPVRFSDALDTLFAGSDPVLLEVGPGRGLLSLVRQHPAGSGAPALLRSLPGPLEEGESERCVLEAVGGLWLAGAELDWRAVHAPAEPLKLALPGHPLDRKRHWLDAPVEAPAAAGPAVLRPGWIRLAETPPAADLTGERWRLEGAGEPLAAALRQAGAEVVGSGACETLLLCLPDGDPAGDDAPAVVPRLAALLAEGRPRRLCLVTVGARDLLGDEPLGLAGAAAGAAALVAAQELPDLELRSLDLEAEARTAAEAGRLLAALAAPGPRHLVLRHGRLWRAEAQGETLPDARLPEGAVVLITGGFGGVGLAIARRLAGRGARLVLCGRDGGRGRKAEREALAAAGATVIAARCDVADPASLAGLVARAVKRFGRLDAVVHAAGVAGEAAQVALAGTDAATAERLFRAKLAGTRALAEALSDRPEVPVLLCSSLSTVLGGLGFAAYAAANAVMDSLALRLVRDAGRRWLAVDWDGWRLGGDAPDGPGPDGLAPEVGAALAERLLASGLTGRLLVTATPLGPRLARWVEDAAAPTAAVPAATVPAEAVTPVAATPGFAAPRSGLEEAVAAIWREALGLPEVGVDDDFFALGGHSLLAVRMLARLQQLAGVPLSLRALLEAPSIARQARTIEALRWQAQGQEAMDRESGGATAGAGEEEGEI</sequence>
<feature type="domain" description="Carrier" evidence="11">
    <location>
        <begin position="1520"/>
        <end position="1594"/>
    </location>
</feature>
<dbReference type="SMART" id="SM00825">
    <property type="entry name" value="PKS_KS"/>
    <property type="match status" value="1"/>
</dbReference>
<dbReference type="GO" id="GO:0043041">
    <property type="term" value="P:amino acid activation for nonribosomal peptide biosynthetic process"/>
    <property type="evidence" value="ECO:0007669"/>
    <property type="project" value="TreeGrafter"/>
</dbReference>
<evidence type="ECO:0000259" key="12">
    <source>
        <dbReference type="PROSITE" id="PS52004"/>
    </source>
</evidence>
<dbReference type="Pfam" id="PF02801">
    <property type="entry name" value="Ketoacyl-synt_C"/>
    <property type="match status" value="1"/>
</dbReference>
<keyword evidence="3" id="KW-0597">Phosphoprotein</keyword>
<dbReference type="Pfam" id="PF13193">
    <property type="entry name" value="AMP-binding_C"/>
    <property type="match status" value="1"/>
</dbReference>
<evidence type="ECO:0000256" key="6">
    <source>
        <dbReference type="ARBA" id="ARBA00023098"/>
    </source>
</evidence>
<evidence type="ECO:0000313" key="13">
    <source>
        <dbReference type="EMBL" id="SMF03952.1"/>
    </source>
</evidence>
<dbReference type="FunFam" id="1.10.1200.10:FF:000016">
    <property type="entry name" value="Non-ribosomal peptide synthase"/>
    <property type="match status" value="2"/>
</dbReference>
<keyword evidence="2" id="KW-0596">Phosphopantetheine</keyword>
<dbReference type="Pfam" id="PF08659">
    <property type="entry name" value="KR"/>
    <property type="match status" value="1"/>
</dbReference>
<reference evidence="13 14" key="1">
    <citation type="submission" date="2017-04" db="EMBL/GenBank/DDBJ databases">
        <authorList>
            <person name="Afonso C.L."/>
            <person name="Miller P.J."/>
            <person name="Scott M.A."/>
            <person name="Spackman E."/>
            <person name="Goraichik I."/>
            <person name="Dimitrov K.M."/>
            <person name="Suarez D.L."/>
            <person name="Swayne D.E."/>
        </authorList>
    </citation>
    <scope>NUCLEOTIDE SEQUENCE [LARGE SCALE GENOMIC DNA]</scope>
    <source>
        <strain evidence="13 14">USBA 355</strain>
    </source>
</reference>
<dbReference type="SMART" id="SM00822">
    <property type="entry name" value="PKS_KR"/>
    <property type="match status" value="1"/>
</dbReference>
<feature type="region of interest" description="Disordered" evidence="10">
    <location>
        <begin position="1502"/>
        <end position="1523"/>
    </location>
</feature>
<evidence type="ECO:0000256" key="5">
    <source>
        <dbReference type="ARBA" id="ARBA00022832"/>
    </source>
</evidence>
<feature type="domain" description="Ketosynthase family 3 (KS3)" evidence="12">
    <location>
        <begin position="1612"/>
        <end position="2051"/>
    </location>
</feature>
<accession>A0A1Y6BHA2</accession>
<keyword evidence="5" id="KW-0276">Fatty acid metabolism</keyword>
<evidence type="ECO:0000256" key="7">
    <source>
        <dbReference type="ARBA" id="ARBA00023268"/>
    </source>
</evidence>
<dbReference type="Gene3D" id="3.30.559.30">
    <property type="entry name" value="Nonribosomal peptide synthetase, condensation domain"/>
    <property type="match status" value="2"/>
</dbReference>
<evidence type="ECO:0000256" key="4">
    <source>
        <dbReference type="ARBA" id="ARBA00022679"/>
    </source>
</evidence>
<dbReference type="GO" id="GO:0004315">
    <property type="term" value="F:3-oxoacyl-[acyl-carrier-protein] synthase activity"/>
    <property type="evidence" value="ECO:0007669"/>
    <property type="project" value="InterPro"/>
</dbReference>
<dbReference type="PROSITE" id="PS00606">
    <property type="entry name" value="KS3_1"/>
    <property type="match status" value="1"/>
</dbReference>
<dbReference type="FunFam" id="3.40.50.980:FF:000002">
    <property type="entry name" value="Enterobactin synthetase component F"/>
    <property type="match status" value="1"/>
</dbReference>
<dbReference type="InterPro" id="IPR045851">
    <property type="entry name" value="AMP-bd_C_sf"/>
</dbReference>
<dbReference type="InterPro" id="IPR023213">
    <property type="entry name" value="CAT-like_dom_sf"/>
</dbReference>
<dbReference type="RefSeq" id="WP_085121611.1">
    <property type="nucleotide sequence ID" value="NZ_FWZX01000003.1"/>
</dbReference>
<dbReference type="CDD" id="cd00833">
    <property type="entry name" value="PKS"/>
    <property type="match status" value="1"/>
</dbReference>
<dbReference type="PANTHER" id="PTHR45527">
    <property type="entry name" value="NONRIBOSOMAL PEPTIDE SYNTHETASE"/>
    <property type="match status" value="1"/>
</dbReference>
<dbReference type="PANTHER" id="PTHR45527:SF1">
    <property type="entry name" value="FATTY ACID SYNTHASE"/>
    <property type="match status" value="1"/>
</dbReference>
<feature type="domain" description="Carrier" evidence="11">
    <location>
        <begin position="463"/>
        <end position="538"/>
    </location>
</feature>
<dbReference type="Gene3D" id="1.10.1200.10">
    <property type="entry name" value="ACP-like"/>
    <property type="match status" value="2"/>
</dbReference>
<dbReference type="GO" id="GO:0009239">
    <property type="term" value="P:enterobactin biosynthetic process"/>
    <property type="evidence" value="ECO:0007669"/>
    <property type="project" value="TreeGrafter"/>
</dbReference>
<evidence type="ECO:0000256" key="9">
    <source>
        <dbReference type="SAM" id="Coils"/>
    </source>
</evidence>
<keyword evidence="9" id="KW-0175">Coiled coil</keyword>
<dbReference type="SMART" id="SM00823">
    <property type="entry name" value="PKS_PP"/>
    <property type="match status" value="3"/>
</dbReference>
<dbReference type="Gene3D" id="3.40.50.1820">
    <property type="entry name" value="alpha/beta hydrolase"/>
    <property type="match status" value="1"/>
</dbReference>
<dbReference type="InterPro" id="IPR018201">
    <property type="entry name" value="Ketoacyl_synth_AS"/>
</dbReference>
<dbReference type="InterPro" id="IPR029058">
    <property type="entry name" value="AB_hydrolase_fold"/>
</dbReference>
<dbReference type="Pfam" id="PF00668">
    <property type="entry name" value="Condensation"/>
    <property type="match status" value="2"/>
</dbReference>
<dbReference type="GO" id="GO:0005829">
    <property type="term" value="C:cytosol"/>
    <property type="evidence" value="ECO:0007669"/>
    <property type="project" value="TreeGrafter"/>
</dbReference>
<dbReference type="CDD" id="cd19531">
    <property type="entry name" value="LCL_NRPS-like"/>
    <property type="match status" value="2"/>
</dbReference>
<dbReference type="Pfam" id="PF22621">
    <property type="entry name" value="CurL-like_PKS_C"/>
    <property type="match status" value="1"/>
</dbReference>
<dbReference type="Pfam" id="PF00550">
    <property type="entry name" value="PP-binding"/>
    <property type="match status" value="3"/>
</dbReference>
<dbReference type="Pfam" id="PF00698">
    <property type="entry name" value="Acyl_transf_1"/>
    <property type="match status" value="1"/>
</dbReference>
<dbReference type="InterPro" id="IPR014031">
    <property type="entry name" value="Ketoacyl_synth_C"/>
</dbReference>
<comment type="similarity">
    <text evidence="8">In the C-terminal section; belongs to the NRP synthetase family.</text>
</comment>
<dbReference type="InterPro" id="IPR000873">
    <property type="entry name" value="AMP-dep_synth/lig_dom"/>
</dbReference>
<feature type="region of interest" description="Disordered" evidence="10">
    <location>
        <begin position="3033"/>
        <end position="3055"/>
    </location>
</feature>
<dbReference type="GO" id="GO:0006633">
    <property type="term" value="P:fatty acid biosynthetic process"/>
    <property type="evidence" value="ECO:0007669"/>
    <property type="project" value="InterPro"/>
</dbReference>
<dbReference type="InterPro" id="IPR016035">
    <property type="entry name" value="Acyl_Trfase/lysoPLipase"/>
</dbReference>
<dbReference type="InterPro" id="IPR020845">
    <property type="entry name" value="AMP-binding_CS"/>
</dbReference>
<dbReference type="STRING" id="560819.SAMN05428998_103172"/>
<dbReference type="InterPro" id="IPR010071">
    <property type="entry name" value="AA_adenyl_dom"/>
</dbReference>
<organism evidence="13 14">
    <name type="scientific">Tistlia consotensis USBA 355</name>
    <dbReference type="NCBI Taxonomy" id="560819"/>
    <lineage>
        <taxon>Bacteria</taxon>
        <taxon>Pseudomonadati</taxon>
        <taxon>Pseudomonadota</taxon>
        <taxon>Alphaproteobacteria</taxon>
        <taxon>Rhodospirillales</taxon>
        <taxon>Rhodovibrionaceae</taxon>
        <taxon>Tistlia</taxon>
    </lineage>
</organism>
<dbReference type="InterPro" id="IPR014030">
    <property type="entry name" value="Ketoacyl_synth_N"/>
</dbReference>
<comment type="cofactor">
    <cofactor evidence="1">
        <name>pantetheine 4'-phosphate</name>
        <dbReference type="ChEBI" id="CHEBI:47942"/>
    </cofactor>
</comment>
<dbReference type="Gene3D" id="3.40.47.10">
    <property type="match status" value="1"/>
</dbReference>
<dbReference type="NCBIfam" id="TIGR01733">
    <property type="entry name" value="AA-adenyl-dom"/>
    <property type="match status" value="1"/>
</dbReference>
<dbReference type="InterPro" id="IPR057326">
    <property type="entry name" value="KR_dom"/>
</dbReference>
<dbReference type="PROSITE" id="PS52004">
    <property type="entry name" value="KS3_2"/>
    <property type="match status" value="1"/>
</dbReference>
<dbReference type="FunFam" id="3.40.47.10:FF:000042">
    <property type="entry name" value="Polyketide synthase Pks13"/>
    <property type="match status" value="1"/>
</dbReference>
<keyword evidence="14" id="KW-1185">Reference proteome</keyword>
<dbReference type="Gene3D" id="3.30.70.3290">
    <property type="match status" value="1"/>
</dbReference>
<evidence type="ECO:0000256" key="10">
    <source>
        <dbReference type="SAM" id="MobiDB-lite"/>
    </source>
</evidence>
<dbReference type="Gene3D" id="3.30.559.10">
    <property type="entry name" value="Chloramphenicol acetyltransferase-like domain"/>
    <property type="match status" value="2"/>
</dbReference>
<evidence type="ECO:0000313" key="14">
    <source>
        <dbReference type="Proteomes" id="UP000192917"/>
    </source>
</evidence>
<proteinExistence type="inferred from homology"/>
<dbReference type="Gene3D" id="3.40.50.12780">
    <property type="entry name" value="N-terminal domain of ligase-like"/>
    <property type="match status" value="1"/>
</dbReference>
<dbReference type="InterPro" id="IPR016036">
    <property type="entry name" value="Malonyl_transacylase_ACP-bd"/>
</dbReference>
<dbReference type="InterPro" id="IPR016039">
    <property type="entry name" value="Thiolase-like"/>
</dbReference>
<dbReference type="PROSITE" id="PS00455">
    <property type="entry name" value="AMP_BINDING"/>
    <property type="match status" value="1"/>
</dbReference>
<dbReference type="CDD" id="cd17646">
    <property type="entry name" value="A_NRPS_AB3403-like"/>
    <property type="match status" value="1"/>
</dbReference>
<feature type="domain" description="Carrier" evidence="11">
    <location>
        <begin position="2953"/>
        <end position="3028"/>
    </location>
</feature>
<dbReference type="PROSITE" id="PS50075">
    <property type="entry name" value="CARRIER"/>
    <property type="match status" value="3"/>
</dbReference>
<dbReference type="InterPro" id="IPR042099">
    <property type="entry name" value="ANL_N_sf"/>
</dbReference>
<keyword evidence="6" id="KW-0443">Lipid metabolism</keyword>
<name>A0A1Y6BHA2_9PROT</name>
<dbReference type="SUPFAM" id="SSF52777">
    <property type="entry name" value="CoA-dependent acyltransferases"/>
    <property type="match status" value="4"/>
</dbReference>
<dbReference type="InterPro" id="IPR036736">
    <property type="entry name" value="ACP-like_sf"/>
</dbReference>
<dbReference type="PRINTS" id="PR00081">
    <property type="entry name" value="GDHRDH"/>
</dbReference>
<dbReference type="InterPro" id="IPR014043">
    <property type="entry name" value="Acyl_transferase_dom"/>
</dbReference>
<dbReference type="InterPro" id="IPR036291">
    <property type="entry name" value="NAD(P)-bd_dom_sf"/>
</dbReference>
<dbReference type="GO" id="GO:0047527">
    <property type="term" value="F:2,3-dihydroxybenzoate-serine ligase activity"/>
    <property type="evidence" value="ECO:0007669"/>
    <property type="project" value="TreeGrafter"/>
</dbReference>
<dbReference type="InterPro" id="IPR020841">
    <property type="entry name" value="PKS_Beta-ketoAc_synthase_dom"/>
</dbReference>
<dbReference type="InterPro" id="IPR020806">
    <property type="entry name" value="PKS_PP-bd"/>
</dbReference>
<feature type="coiled-coil region" evidence="9">
    <location>
        <begin position="597"/>
        <end position="624"/>
    </location>
</feature>
<dbReference type="InterPro" id="IPR009081">
    <property type="entry name" value="PP-bd_ACP"/>
</dbReference>
<keyword evidence="7" id="KW-0511">Multifunctional enzyme</keyword>
<dbReference type="InterPro" id="IPR013968">
    <property type="entry name" value="PKS_KR"/>
</dbReference>
<dbReference type="EMBL" id="FWZX01000003">
    <property type="protein sequence ID" value="SMF03952.1"/>
    <property type="molecule type" value="Genomic_DNA"/>
</dbReference>
<evidence type="ECO:0000256" key="1">
    <source>
        <dbReference type="ARBA" id="ARBA00001957"/>
    </source>
</evidence>
<dbReference type="Gene3D" id="3.30.300.30">
    <property type="match status" value="1"/>
</dbReference>